<accession>A0ABS1Y7U1</accession>
<dbReference type="EMBL" id="JAACBX020000002">
    <property type="protein sequence ID" value="MBM0244459.1"/>
    <property type="molecule type" value="Genomic_DNA"/>
</dbReference>
<organism evidence="2 3">
    <name type="scientific">Corynebacterium macginleyi</name>
    <dbReference type="NCBI Taxonomy" id="38290"/>
    <lineage>
        <taxon>Bacteria</taxon>
        <taxon>Bacillati</taxon>
        <taxon>Actinomycetota</taxon>
        <taxon>Actinomycetes</taxon>
        <taxon>Mycobacteriales</taxon>
        <taxon>Corynebacteriaceae</taxon>
        <taxon>Corynebacterium</taxon>
    </lineage>
</organism>
<keyword evidence="3" id="KW-1185">Reference proteome</keyword>
<dbReference type="RefSeq" id="WP_200446414.1">
    <property type="nucleotide sequence ID" value="NZ_JAACBX020000002.1"/>
</dbReference>
<evidence type="ECO:0000313" key="2">
    <source>
        <dbReference type="EMBL" id="MBM0244459.1"/>
    </source>
</evidence>
<reference evidence="2 3" key="1">
    <citation type="submission" date="2021-01" db="EMBL/GenBank/DDBJ databases">
        <title>Complete genome sequences of Corynebacterium macginleyi strains isolated from infectious keratitis.</title>
        <authorList>
            <person name="Sagerfors S."/>
            <person name="Poehlein A."/>
            <person name="Soderquist B."/>
            <person name="Bruggemann H."/>
        </authorList>
    </citation>
    <scope>NUCLEOTIDE SEQUENCE [LARGE SCALE GENOMIC DNA]</scope>
    <source>
        <strain evidence="2 3">12T220</strain>
    </source>
</reference>
<comment type="caution">
    <text evidence="2">The sequence shown here is derived from an EMBL/GenBank/DDBJ whole genome shotgun (WGS) entry which is preliminary data.</text>
</comment>
<gene>
    <name evidence="2" type="ORF">GWO63_009390</name>
</gene>
<name>A0ABS1Y7U1_9CORY</name>
<protein>
    <recommendedName>
        <fullName evidence="4">Transcriptional regulator</fullName>
    </recommendedName>
</protein>
<feature type="region of interest" description="Disordered" evidence="1">
    <location>
        <begin position="1"/>
        <end position="20"/>
    </location>
</feature>
<dbReference type="Proteomes" id="UP001518680">
    <property type="component" value="Unassembled WGS sequence"/>
</dbReference>
<evidence type="ECO:0000313" key="3">
    <source>
        <dbReference type="Proteomes" id="UP001518680"/>
    </source>
</evidence>
<feature type="compositionally biased region" description="Basic and acidic residues" evidence="1">
    <location>
        <begin position="7"/>
        <end position="20"/>
    </location>
</feature>
<evidence type="ECO:0000256" key="1">
    <source>
        <dbReference type="SAM" id="MobiDB-lite"/>
    </source>
</evidence>
<sequence length="135" mass="15309">MPRKRRTNDERNTTPQEVRERIGWSKQPADEETEILRRLVETSYSTLGILKLGIEDMTKGELGNKGIWRDYLGQAAAAHQETKELLHEMIATAYEQAGSIMSQRDLAYYTELSPSTVHRIIASTKENGGNQKESS</sequence>
<evidence type="ECO:0008006" key="4">
    <source>
        <dbReference type="Google" id="ProtNLM"/>
    </source>
</evidence>
<proteinExistence type="predicted"/>